<proteinExistence type="predicted"/>
<dbReference type="PANTHER" id="PTHR48475:SF2">
    <property type="entry name" value="RIBONUCLEASE H"/>
    <property type="match status" value="1"/>
</dbReference>
<organism evidence="2 3">
    <name type="scientific">Momordica charantia</name>
    <name type="common">Bitter gourd</name>
    <name type="synonym">Balsam pear</name>
    <dbReference type="NCBI Taxonomy" id="3673"/>
    <lineage>
        <taxon>Eukaryota</taxon>
        <taxon>Viridiplantae</taxon>
        <taxon>Streptophyta</taxon>
        <taxon>Embryophyta</taxon>
        <taxon>Tracheophyta</taxon>
        <taxon>Spermatophyta</taxon>
        <taxon>Magnoliopsida</taxon>
        <taxon>eudicotyledons</taxon>
        <taxon>Gunneridae</taxon>
        <taxon>Pentapetalae</taxon>
        <taxon>rosids</taxon>
        <taxon>fabids</taxon>
        <taxon>Cucurbitales</taxon>
        <taxon>Cucurbitaceae</taxon>
        <taxon>Momordiceae</taxon>
        <taxon>Momordica</taxon>
    </lineage>
</organism>
<dbReference type="RefSeq" id="XP_022156729.1">
    <property type="nucleotide sequence ID" value="XM_022301037.1"/>
</dbReference>
<accession>A0A6J1DUF3</accession>
<dbReference type="GeneID" id="111023574"/>
<dbReference type="CDD" id="cd09279">
    <property type="entry name" value="RNase_HI_like"/>
    <property type="match status" value="1"/>
</dbReference>
<name>A0A6J1DUF3_MOMCH</name>
<evidence type="ECO:0000313" key="2">
    <source>
        <dbReference type="Proteomes" id="UP000504603"/>
    </source>
</evidence>
<keyword evidence="2" id="KW-1185">Reference proteome</keyword>
<dbReference type="OrthoDB" id="1938451at2759"/>
<gene>
    <name evidence="3" type="primary">LOC111023574</name>
</gene>
<dbReference type="InterPro" id="IPR002156">
    <property type="entry name" value="RNaseH_domain"/>
</dbReference>
<dbReference type="Pfam" id="PF13456">
    <property type="entry name" value="RVT_3"/>
    <property type="match status" value="1"/>
</dbReference>
<protein>
    <submittedName>
        <fullName evidence="3">Uncharacterized protein LOC111023574</fullName>
    </submittedName>
</protein>
<evidence type="ECO:0000313" key="3">
    <source>
        <dbReference type="RefSeq" id="XP_022156729.1"/>
    </source>
</evidence>
<sequence>MTVMKGQAVADFIAGLTPYRPRADDRAQWTLYVDGSSNDKGCRAGMLLLGPGDLRFEYALQLSFKASNNEAEYEALIARLRVARGMRVNHLLILSNSQLIVNQINDGYQANDSRMERYLSKAKELLGQFRDLYCMSSVEIGELECRSASSISLGVRD</sequence>
<dbReference type="SUPFAM" id="SSF53098">
    <property type="entry name" value="Ribonuclease H-like"/>
    <property type="match status" value="1"/>
</dbReference>
<dbReference type="PANTHER" id="PTHR48475">
    <property type="entry name" value="RIBONUCLEASE H"/>
    <property type="match status" value="1"/>
</dbReference>
<dbReference type="KEGG" id="mcha:111023574"/>
<reference evidence="3" key="1">
    <citation type="submission" date="2025-08" db="UniProtKB">
        <authorList>
            <consortium name="RefSeq"/>
        </authorList>
    </citation>
    <scope>IDENTIFICATION</scope>
    <source>
        <strain evidence="3">OHB3-1</strain>
    </source>
</reference>
<dbReference type="Gene3D" id="3.30.420.10">
    <property type="entry name" value="Ribonuclease H-like superfamily/Ribonuclease H"/>
    <property type="match status" value="1"/>
</dbReference>
<dbReference type="GO" id="GO:0004523">
    <property type="term" value="F:RNA-DNA hybrid ribonuclease activity"/>
    <property type="evidence" value="ECO:0007669"/>
    <property type="project" value="InterPro"/>
</dbReference>
<feature type="domain" description="RNase H type-1" evidence="1">
    <location>
        <begin position="34"/>
        <end position="130"/>
    </location>
</feature>
<dbReference type="GO" id="GO:0003676">
    <property type="term" value="F:nucleic acid binding"/>
    <property type="evidence" value="ECO:0007669"/>
    <property type="project" value="InterPro"/>
</dbReference>
<dbReference type="AlphaFoldDB" id="A0A6J1DUF3"/>
<evidence type="ECO:0000259" key="1">
    <source>
        <dbReference type="Pfam" id="PF13456"/>
    </source>
</evidence>
<dbReference type="Proteomes" id="UP000504603">
    <property type="component" value="Unplaced"/>
</dbReference>
<dbReference type="InterPro" id="IPR012337">
    <property type="entry name" value="RNaseH-like_sf"/>
</dbReference>
<dbReference type="InterPro" id="IPR036397">
    <property type="entry name" value="RNaseH_sf"/>
</dbReference>